<dbReference type="InterPro" id="IPR026444">
    <property type="entry name" value="Secre_tail"/>
</dbReference>
<dbReference type="RefSeq" id="WP_188230195.1">
    <property type="nucleotide sequence ID" value="NZ_JACVXB010000003.1"/>
</dbReference>
<dbReference type="AlphaFoldDB" id="A0A8J6Q3I7"/>
<dbReference type="NCBIfam" id="TIGR04183">
    <property type="entry name" value="Por_Secre_tail"/>
    <property type="match status" value="1"/>
</dbReference>
<comment type="caution">
    <text evidence="5">The sequence shown here is derived from an EMBL/GenBank/DDBJ whole genome shotgun (WGS) entry which is preliminary data.</text>
</comment>
<evidence type="ECO:0000256" key="1">
    <source>
        <dbReference type="ARBA" id="ARBA00022729"/>
    </source>
</evidence>
<dbReference type="EMBL" id="JACVXB010000003">
    <property type="protein sequence ID" value="MBD0832420.1"/>
    <property type="molecule type" value="Genomic_DNA"/>
</dbReference>
<accession>A0A8J6Q3I7</accession>
<dbReference type="InterPro" id="IPR055353">
    <property type="entry name" value="DUF7619"/>
</dbReference>
<keyword evidence="1 2" id="KW-0732">Signal</keyword>
<gene>
    <name evidence="5" type="ORF">ICJ83_09770</name>
</gene>
<evidence type="ECO:0000313" key="5">
    <source>
        <dbReference type="EMBL" id="MBD0832420.1"/>
    </source>
</evidence>
<evidence type="ECO:0000313" key="6">
    <source>
        <dbReference type="Proteomes" id="UP000600588"/>
    </source>
</evidence>
<proteinExistence type="predicted"/>
<feature type="chain" id="PRO_5035268726" evidence="2">
    <location>
        <begin position="21"/>
        <end position="619"/>
    </location>
</feature>
<reference evidence="5 6" key="1">
    <citation type="submission" date="2020-09" db="EMBL/GenBank/DDBJ databases">
        <title>TT11 complete genome.</title>
        <authorList>
            <person name="Wu Z."/>
        </authorList>
    </citation>
    <scope>NUCLEOTIDE SEQUENCE [LARGE SCALE GENOMIC DNA]</scope>
    <source>
        <strain evidence="5 6">TT11</strain>
    </source>
</reference>
<organism evidence="5 6">
    <name type="scientific">Aestuariibaculum sediminum</name>
    <dbReference type="NCBI Taxonomy" id="2770637"/>
    <lineage>
        <taxon>Bacteria</taxon>
        <taxon>Pseudomonadati</taxon>
        <taxon>Bacteroidota</taxon>
        <taxon>Flavobacteriia</taxon>
        <taxon>Flavobacteriales</taxon>
        <taxon>Flavobacteriaceae</taxon>
    </lineage>
</organism>
<dbReference type="Pfam" id="PF18962">
    <property type="entry name" value="Por_Secre_tail"/>
    <property type="match status" value="1"/>
</dbReference>
<evidence type="ECO:0000259" key="3">
    <source>
        <dbReference type="Pfam" id="PF18962"/>
    </source>
</evidence>
<evidence type="ECO:0000259" key="4">
    <source>
        <dbReference type="Pfam" id="PF24595"/>
    </source>
</evidence>
<sequence>MKTKLLFSGFIMLLVINTFKAQTPPNGFFDNINQSWSVTGNVSLNSETSMAGLFYLLNTSNVDATFTVKSDVFTLLSTEVYNYTMEYTHTYFDVLMGEWDAPPLISANLKDEDGNIVKNLDLDCLGGRCRETDIILVNTSGSYYIEYSGVLGVLAGQPISEENFWFENLWITKNSTVNTLSGKVSYNTNADNCASSTIYLSNIFLKSTLNPSGKTYYAKTDNNGNYFFAFNELESVDTKMQSNSLFSTPVNYANIFSAYQSTTNQNFCVSSSISGYDLNVYIIPISDARPGFNTYYKIIYSNLGNTTISGSLDVSFENSKVNFLNANPTQDSQSTNSLTWNYTNLQPFESRQIYVDFNINTPPTVNNGENLAFTAVVNPISGDANPTNNTFTLNQTTIGSYDPNDAAILQGPYITASQATEDLYFRLRFQNTGKASAININVETVLDSHIDISTFQPLYASHDFSTSISNGNQVNFNFDNINLADSTTDEPNSHGWVLYKAKPLSSFTTGDIIEAKASIFFDYNLPIVTNTASTQIETTMNILDADYSGLYIYPNPVKNQIHLKGKSINQTKYFVSDLLGKPIKSGYVFNNEIDVQDLSHGFYVLKISNRKPIKFLKIN</sequence>
<dbReference type="Pfam" id="PF24595">
    <property type="entry name" value="DUF7619"/>
    <property type="match status" value="1"/>
</dbReference>
<feature type="domain" description="Secretion system C-terminal sorting" evidence="3">
    <location>
        <begin position="552"/>
        <end position="611"/>
    </location>
</feature>
<feature type="domain" description="DUF7619" evidence="4">
    <location>
        <begin position="402"/>
        <end position="535"/>
    </location>
</feature>
<name>A0A8J6Q3I7_9FLAO</name>
<protein>
    <submittedName>
        <fullName evidence="5">T9SS type A sorting domain-containing protein</fullName>
    </submittedName>
</protein>
<feature type="signal peptide" evidence="2">
    <location>
        <begin position="1"/>
        <end position="20"/>
    </location>
</feature>
<evidence type="ECO:0000256" key="2">
    <source>
        <dbReference type="SAM" id="SignalP"/>
    </source>
</evidence>
<keyword evidence="6" id="KW-1185">Reference proteome</keyword>
<dbReference type="Proteomes" id="UP000600588">
    <property type="component" value="Unassembled WGS sequence"/>
</dbReference>